<organism evidence="3 4">
    <name type="scientific">Lojkania enalia</name>
    <dbReference type="NCBI Taxonomy" id="147567"/>
    <lineage>
        <taxon>Eukaryota</taxon>
        <taxon>Fungi</taxon>
        <taxon>Dikarya</taxon>
        <taxon>Ascomycota</taxon>
        <taxon>Pezizomycotina</taxon>
        <taxon>Dothideomycetes</taxon>
        <taxon>Pleosporomycetidae</taxon>
        <taxon>Pleosporales</taxon>
        <taxon>Pleosporales incertae sedis</taxon>
        <taxon>Lojkania</taxon>
    </lineage>
</organism>
<dbReference type="EMBL" id="ML986582">
    <property type="protein sequence ID" value="KAF2269416.1"/>
    <property type="molecule type" value="Genomic_DNA"/>
</dbReference>
<keyword evidence="4" id="KW-1185">Reference proteome</keyword>
<evidence type="ECO:0000259" key="2">
    <source>
        <dbReference type="PROSITE" id="PS50076"/>
    </source>
</evidence>
<dbReference type="InterPro" id="IPR036869">
    <property type="entry name" value="J_dom_sf"/>
</dbReference>
<dbReference type="Proteomes" id="UP000800093">
    <property type="component" value="Unassembled WGS sequence"/>
</dbReference>
<dbReference type="InterPro" id="IPR050817">
    <property type="entry name" value="DjlA_DnaK_co-chaperone"/>
</dbReference>
<gene>
    <name evidence="3" type="ORF">CC78DRAFT_612396</name>
</gene>
<name>A0A9P4NA50_9PLEO</name>
<dbReference type="OrthoDB" id="10250354at2759"/>
<feature type="domain" description="J" evidence="2">
    <location>
        <begin position="157"/>
        <end position="212"/>
    </location>
</feature>
<dbReference type="Gene3D" id="1.10.287.110">
    <property type="entry name" value="DnaJ domain"/>
    <property type="match status" value="1"/>
</dbReference>
<reference evidence="4" key="1">
    <citation type="journal article" date="2020" name="Stud. Mycol.">
        <title>101 Dothideomycetes genomes: A test case for predicting lifestyles and emergence of pathogens.</title>
        <authorList>
            <person name="Haridas S."/>
            <person name="Albert R."/>
            <person name="Binder M."/>
            <person name="Bloem J."/>
            <person name="LaButti K."/>
            <person name="Salamov A."/>
            <person name="Andreopoulos B."/>
            <person name="Baker S."/>
            <person name="Barry K."/>
            <person name="Bills G."/>
            <person name="Bluhm B."/>
            <person name="Cannon C."/>
            <person name="Castanera R."/>
            <person name="Culley D."/>
            <person name="Daum C."/>
            <person name="Ezra D."/>
            <person name="Gonzalez J."/>
            <person name="Henrissat B."/>
            <person name="Kuo A."/>
            <person name="Liang C."/>
            <person name="Lipzen A."/>
            <person name="Lutzoni F."/>
            <person name="Magnuson J."/>
            <person name="Mondo S."/>
            <person name="Nolan M."/>
            <person name="Ohm R."/>
            <person name="Pangilinan J."/>
            <person name="Park H.-J."/>
            <person name="Ramirez L."/>
            <person name="Alfaro M."/>
            <person name="Sun H."/>
            <person name="Tritt A."/>
            <person name="Yoshinaga Y."/>
            <person name="Zwiers L.-H."/>
            <person name="Turgeon B."/>
            <person name="Goodwin S."/>
            <person name="Spatafora J."/>
            <person name="Crous P."/>
            <person name="Grigoriev I."/>
        </authorList>
    </citation>
    <scope>NUCLEOTIDE SEQUENCE [LARGE SCALE GENOMIC DNA]</scope>
    <source>
        <strain evidence="4">CBS 304.66</strain>
    </source>
</reference>
<protein>
    <recommendedName>
        <fullName evidence="2">J domain-containing protein</fullName>
    </recommendedName>
</protein>
<evidence type="ECO:0000313" key="4">
    <source>
        <dbReference type="Proteomes" id="UP000800093"/>
    </source>
</evidence>
<comment type="caution">
    <text evidence="3">The sequence shown here is derived from an EMBL/GenBank/DDBJ whole genome shotgun (WGS) entry which is preliminary data.</text>
</comment>
<dbReference type="Pfam" id="PF00226">
    <property type="entry name" value="DnaJ"/>
    <property type="match status" value="1"/>
</dbReference>
<feature type="region of interest" description="Disordered" evidence="1">
    <location>
        <begin position="184"/>
        <end position="212"/>
    </location>
</feature>
<dbReference type="InterPro" id="IPR001623">
    <property type="entry name" value="DnaJ_domain"/>
</dbReference>
<evidence type="ECO:0000313" key="3">
    <source>
        <dbReference type="EMBL" id="KAF2269416.1"/>
    </source>
</evidence>
<proteinExistence type="predicted"/>
<accession>A0A9P4NA50</accession>
<dbReference type="PROSITE" id="PS50076">
    <property type="entry name" value="DNAJ_2"/>
    <property type="match status" value="1"/>
</dbReference>
<dbReference type="CDD" id="cd06257">
    <property type="entry name" value="DnaJ"/>
    <property type="match status" value="1"/>
</dbReference>
<dbReference type="PRINTS" id="PR00625">
    <property type="entry name" value="JDOMAIN"/>
</dbReference>
<sequence>MPESDRTGSIHPPAMMISIEHAQAVKKGADSRSFFGKDGRNRTRERGVYAGGQAHRSPFEAHNESDFGHRPHFIRTENLPGRVGSGFGLRNPTFLSTDRAHKSPDFHKRESVAPIMAPHRDQTRTAVAPVVHLPVSALIASVPVVRRTTPDEADKFNPYAALSDSRTAMEDEIKTAKRKLSLQYHPDRVSTKSETEKAKAEHKMREINRAWE</sequence>
<dbReference type="AlphaFoldDB" id="A0A9P4NA50"/>
<dbReference type="SMART" id="SM00271">
    <property type="entry name" value="DnaJ"/>
    <property type="match status" value="1"/>
</dbReference>
<evidence type="ECO:0000256" key="1">
    <source>
        <dbReference type="SAM" id="MobiDB-lite"/>
    </source>
</evidence>
<feature type="compositionally biased region" description="Basic and acidic residues" evidence="1">
    <location>
        <begin position="185"/>
        <end position="212"/>
    </location>
</feature>
<dbReference type="SUPFAM" id="SSF46565">
    <property type="entry name" value="Chaperone J-domain"/>
    <property type="match status" value="1"/>
</dbReference>
<dbReference type="PANTHER" id="PTHR24074">
    <property type="entry name" value="CO-CHAPERONE PROTEIN DJLA"/>
    <property type="match status" value="1"/>
</dbReference>